<proteinExistence type="predicted"/>
<dbReference type="RefSeq" id="WP_049916066.1">
    <property type="nucleotide sequence ID" value="NC_013922.1"/>
</dbReference>
<dbReference type="PROSITE" id="PS51257">
    <property type="entry name" value="PROKAR_LIPOPROTEIN"/>
    <property type="match status" value="1"/>
</dbReference>
<accession>D3SWB1</accession>
<keyword evidence="3" id="KW-1185">Reference proteome</keyword>
<evidence type="ECO:0000313" key="2">
    <source>
        <dbReference type="EMBL" id="ADD03703.2"/>
    </source>
</evidence>
<dbReference type="STRING" id="547559.Nmag_0104"/>
<evidence type="ECO:0000256" key="1">
    <source>
        <dbReference type="ARBA" id="ARBA00022729"/>
    </source>
</evidence>
<dbReference type="InterPro" id="IPR006059">
    <property type="entry name" value="SBP"/>
</dbReference>
<sequence length="397" mass="44997">MVHRRNVLKGAGAISVAGMAGCLGGDDGEYTRPVEIDFDDWPPEEYGDSLHAWNWYGEWNEWGAENFAEEYDLSSYETEVYATPSDWFTNIQANPDNHGIDHVGLSTEWIHRVNQEDALEPIPVDELPNVDVADQYMDLHREHFGSDDGVGGVYAVPHAIVLGPVVVYNTNEIQDPPESIDILWDEEYADEISMMAHLSGFLCEAGALYTGQDPNDPDDFEEIREVLEQQRDLVFNYADEHETQMQLLMSGDASLGTHTDGRAFRAMYNHGADVDWFIPEEGTVVGPNEVAIPTGGPNPITSTMYTDYLFTDEGMEKLVETTVYRPPMENEAFTDGEFGDTIRDKWDDEWEKEGDAEDFIDDLVITEDELERSYDAWPRSDDVIERYDEIWTEITTG</sequence>
<dbReference type="EMBL" id="CP001932">
    <property type="protein sequence ID" value="ADD03703.2"/>
    <property type="molecule type" value="Genomic_DNA"/>
</dbReference>
<dbReference type="eggNOG" id="arCOG00220">
    <property type="taxonomic scope" value="Archaea"/>
</dbReference>
<dbReference type="AlphaFoldDB" id="D3SWB1"/>
<gene>
    <name evidence="2" type="ordered locus">Nmag_0104</name>
</gene>
<dbReference type="KEGG" id="nmg:Nmag_0104"/>
<dbReference type="PaxDb" id="547559-Nmag_0104"/>
<dbReference type="Gene3D" id="3.40.190.10">
    <property type="entry name" value="Periplasmic binding protein-like II"/>
    <property type="match status" value="2"/>
</dbReference>
<evidence type="ECO:0000313" key="3">
    <source>
        <dbReference type="Proteomes" id="UP000001879"/>
    </source>
</evidence>
<dbReference type="OrthoDB" id="30917at2157"/>
<reference evidence="2 3" key="2">
    <citation type="journal article" date="2012" name="BMC Genomics">
        <title>A comparative genomics perspective on the genetic content of the alkaliphilic haloarchaeon Natrialba magadii ATCC 43099T.</title>
        <authorList>
            <person name="Siddaramappa S."/>
            <person name="Challacombe J.F."/>
            <person name="Decastro R.E."/>
            <person name="Pfeiffer F."/>
            <person name="Sastre D.E."/>
            <person name="Gimenez M.I."/>
            <person name="Paggi R.A."/>
            <person name="Detter J.C."/>
            <person name="Davenport K.W."/>
            <person name="Goodwin L.A."/>
            <person name="Kyrpides N."/>
            <person name="Tapia R."/>
            <person name="Pitluck S."/>
            <person name="Lucas S."/>
            <person name="Woyke T."/>
            <person name="Maupin-Furlow J.A."/>
        </authorList>
    </citation>
    <scope>NUCLEOTIDE SEQUENCE [LARGE SCALE GENOMIC DNA]</scope>
    <source>
        <strain evidence="3">ATCC 43099 / DSM 3394 / CCM 3739 / CIP 104546 / IAM 13178 / JCM 8861 / NBRC 102185 / NCIMB 2190 / MS3</strain>
    </source>
</reference>
<dbReference type="GeneID" id="8822923"/>
<organism evidence="2 3">
    <name type="scientific">Natrialba magadii (strain ATCC 43099 / DSM 3394 / CCM 3739 / CIP 104546 / IAM 13178 / JCM 8861 / NBRC 102185 / NCIMB 2190 / MS3)</name>
    <name type="common">Natronobacterium magadii</name>
    <dbReference type="NCBI Taxonomy" id="547559"/>
    <lineage>
        <taxon>Archaea</taxon>
        <taxon>Methanobacteriati</taxon>
        <taxon>Methanobacteriota</taxon>
        <taxon>Stenosarchaea group</taxon>
        <taxon>Halobacteria</taxon>
        <taxon>Halobacteriales</taxon>
        <taxon>Natrialbaceae</taxon>
        <taxon>Natrialba</taxon>
    </lineage>
</organism>
<name>D3SWB1_NATMM</name>
<dbReference type="SUPFAM" id="SSF53850">
    <property type="entry name" value="Periplasmic binding protein-like II"/>
    <property type="match status" value="1"/>
</dbReference>
<dbReference type="PANTHER" id="PTHR30222:SF17">
    <property type="entry name" value="SPERMIDINE_PUTRESCINE-BINDING PERIPLASMIC PROTEIN"/>
    <property type="match status" value="1"/>
</dbReference>
<reference evidence="3" key="1">
    <citation type="submission" date="2010-02" db="EMBL/GenBank/DDBJ databases">
        <title>Complete sequence of chromosome of Natrialba magadii ATCC 43099.</title>
        <authorList>
            <consortium name="US DOE Joint Genome Institute"/>
            <person name="Lucas S."/>
            <person name="Copeland A."/>
            <person name="Lapidus A."/>
            <person name="Cheng J.-F."/>
            <person name="Bruce D."/>
            <person name="Goodwin L."/>
            <person name="Pitluck S."/>
            <person name="Davenport K."/>
            <person name="Saunders E."/>
            <person name="Detter J.C."/>
            <person name="Han C."/>
            <person name="Tapia R."/>
            <person name="Land M."/>
            <person name="Hauser L."/>
            <person name="Kyrpides N."/>
            <person name="Mikhailova N."/>
            <person name="De Castro R.E."/>
            <person name="Maupin-Furlow J.A."/>
            <person name="Woyke T."/>
        </authorList>
    </citation>
    <scope>NUCLEOTIDE SEQUENCE [LARGE SCALE GENOMIC DNA]</scope>
    <source>
        <strain evidence="3">ATCC 43099 / DSM 3394 / CCM 3739 / CIP 104546 / IAM 13178 / JCM 8861 / NBRC 102185 / NCIMB 2190 / MS3</strain>
    </source>
</reference>
<keyword evidence="1" id="KW-0732">Signal</keyword>
<dbReference type="Pfam" id="PF13416">
    <property type="entry name" value="SBP_bac_8"/>
    <property type="match status" value="1"/>
</dbReference>
<dbReference type="Proteomes" id="UP000001879">
    <property type="component" value="Chromosome"/>
</dbReference>
<protein>
    <submittedName>
        <fullName evidence="2">ABC-type transport system periplasmic substrate-binding protein (Probable substrate spermidine/putrescine)</fullName>
    </submittedName>
</protein>
<dbReference type="PANTHER" id="PTHR30222">
    <property type="entry name" value="SPERMIDINE/PUTRESCINE-BINDING PERIPLASMIC PROTEIN"/>
    <property type="match status" value="1"/>
</dbReference>